<feature type="region of interest" description="Disordered" evidence="1">
    <location>
        <begin position="51"/>
        <end position="87"/>
    </location>
</feature>
<evidence type="ECO:0000313" key="3">
    <source>
        <dbReference type="Proteomes" id="UP000428328"/>
    </source>
</evidence>
<proteinExistence type="predicted"/>
<dbReference type="Proteomes" id="UP000428328">
    <property type="component" value="Chromosome"/>
</dbReference>
<dbReference type="EMBL" id="CP046400">
    <property type="protein sequence ID" value="QGY39720.1"/>
    <property type="molecule type" value="Genomic_DNA"/>
</dbReference>
<protein>
    <submittedName>
        <fullName evidence="2">Uncharacterized protein</fullName>
    </submittedName>
</protein>
<dbReference type="KEGG" id="psel:GM415_06175"/>
<name>A0A6I6JF52_9BACT</name>
<gene>
    <name evidence="2" type="ORF">GM415_06175</name>
</gene>
<keyword evidence="3" id="KW-1185">Reference proteome</keyword>
<dbReference type="RefSeq" id="WP_158946945.1">
    <property type="nucleotide sequence ID" value="NZ_CP046400.1"/>
</dbReference>
<sequence length="160" mass="17769">MGMNEQATTQFEQGLGMVNDMYSRLAITVPQTTEDPMDSVHEEQARLRELDAQSAAAEQRKQARQQAAATHETNEHSRARANAAWGQSGLAMSGSSALVRDSQQLHDRQLEEDLLFEGEAEARQTLNQGRHEANLSRISQGLKPNRSTLSLGSSIYRYGR</sequence>
<evidence type="ECO:0000256" key="1">
    <source>
        <dbReference type="SAM" id="MobiDB-lite"/>
    </source>
</evidence>
<accession>A0A6I6JF52</accession>
<organism evidence="2 3">
    <name type="scientific">Pseudodesulfovibrio cashew</name>
    <dbReference type="NCBI Taxonomy" id="2678688"/>
    <lineage>
        <taxon>Bacteria</taxon>
        <taxon>Pseudomonadati</taxon>
        <taxon>Thermodesulfobacteriota</taxon>
        <taxon>Desulfovibrionia</taxon>
        <taxon>Desulfovibrionales</taxon>
        <taxon>Desulfovibrionaceae</taxon>
    </lineage>
</organism>
<dbReference type="AlphaFoldDB" id="A0A6I6JF52"/>
<reference evidence="2 3" key="1">
    <citation type="submission" date="2019-11" db="EMBL/GenBank/DDBJ databases">
        <authorList>
            <person name="Zheng R.K."/>
            <person name="Sun C.M."/>
        </authorList>
    </citation>
    <scope>NUCLEOTIDE SEQUENCE [LARGE SCALE GENOMIC DNA]</scope>
    <source>
        <strain evidence="2 3">SRB007</strain>
    </source>
</reference>
<evidence type="ECO:0000313" key="2">
    <source>
        <dbReference type="EMBL" id="QGY39720.1"/>
    </source>
</evidence>